<evidence type="ECO:0000256" key="4">
    <source>
        <dbReference type="ARBA" id="ARBA00022692"/>
    </source>
</evidence>
<comment type="caution">
    <text evidence="9">The sequence shown here is derived from an EMBL/GenBank/DDBJ whole genome shotgun (WGS) entry which is preliminary data.</text>
</comment>
<feature type="transmembrane region" description="Helical" evidence="7">
    <location>
        <begin position="35"/>
        <end position="55"/>
    </location>
</feature>
<feature type="transmembrane region" description="Helical" evidence="7">
    <location>
        <begin position="265"/>
        <end position="282"/>
    </location>
</feature>
<dbReference type="PANTHER" id="PTHR32322">
    <property type="entry name" value="INNER MEMBRANE TRANSPORTER"/>
    <property type="match status" value="1"/>
</dbReference>
<comment type="similarity">
    <text evidence="2">Belongs to the EamA transporter family.</text>
</comment>
<reference evidence="9" key="1">
    <citation type="submission" date="2018-10" db="EMBL/GenBank/DDBJ databases">
        <authorList>
            <consortium name="NARMS: The National Antimicrobial Resistance Monitoring System"/>
        </authorList>
    </citation>
    <scope>NUCLEOTIDE SEQUENCE [LARGE SCALE GENOMIC DNA]</scope>
    <source>
        <strain evidence="9">CVM N17EC0388</strain>
    </source>
</reference>
<name>A0A3L0Y7Z0_ECOLX</name>
<evidence type="ECO:0000256" key="1">
    <source>
        <dbReference type="ARBA" id="ARBA00004651"/>
    </source>
</evidence>
<dbReference type="Pfam" id="PF00892">
    <property type="entry name" value="EamA"/>
    <property type="match status" value="2"/>
</dbReference>
<proteinExistence type="inferred from homology"/>
<evidence type="ECO:0000256" key="3">
    <source>
        <dbReference type="ARBA" id="ARBA00022475"/>
    </source>
</evidence>
<organism evidence="9">
    <name type="scientific">Escherichia coli</name>
    <dbReference type="NCBI Taxonomy" id="562"/>
    <lineage>
        <taxon>Bacteria</taxon>
        <taxon>Pseudomonadati</taxon>
        <taxon>Pseudomonadota</taxon>
        <taxon>Gammaproteobacteria</taxon>
        <taxon>Enterobacterales</taxon>
        <taxon>Enterobacteriaceae</taxon>
        <taxon>Escherichia</taxon>
    </lineage>
</organism>
<dbReference type="InterPro" id="IPR000620">
    <property type="entry name" value="EamA_dom"/>
</dbReference>
<evidence type="ECO:0000256" key="5">
    <source>
        <dbReference type="ARBA" id="ARBA00022989"/>
    </source>
</evidence>
<feature type="transmembrane region" description="Helical" evidence="7">
    <location>
        <begin position="143"/>
        <end position="162"/>
    </location>
</feature>
<protein>
    <submittedName>
        <fullName evidence="9">DMT family transporter</fullName>
    </submittedName>
</protein>
<dbReference type="Gene3D" id="1.10.3730.20">
    <property type="match status" value="1"/>
</dbReference>
<accession>A0A3L0Y7Z0</accession>
<evidence type="ECO:0000256" key="7">
    <source>
        <dbReference type="SAM" id="Phobius"/>
    </source>
</evidence>
<feature type="domain" description="EamA" evidence="8">
    <location>
        <begin position="147"/>
        <end position="279"/>
    </location>
</feature>
<keyword evidence="5 7" id="KW-1133">Transmembrane helix</keyword>
<dbReference type="InterPro" id="IPR050638">
    <property type="entry name" value="AA-Vitamin_Transporters"/>
</dbReference>
<sequence>MAGSSWWDKSTGLALLTILLWASLAALTSRVTSVSPLVLVGLVLFFCGVGALPFWRQWRARPVSWLVTITALLLYHLLLFMSFRHAPVLEANLINYLWPLFIILFTPLLLPGHPLHSRHLLAGALGLAGSVLVMVNGELQLQVTYLPGYLLALGAAIIWGAYSVLSRRLPPAPAVVTAAACLPAGLLALLLAWWLEGPLPIAQIPADDWWLIVGLALGPMGAAFVTWYLALRDGDPRRIGALAYLTPLLSTLLLVLLNGEELTSRHLLAGAFIMGGALLGMLGKSPAARKQEEPAAPSLS</sequence>
<evidence type="ECO:0000256" key="6">
    <source>
        <dbReference type="ARBA" id="ARBA00023136"/>
    </source>
</evidence>
<keyword evidence="4 7" id="KW-0812">Transmembrane</keyword>
<dbReference type="GO" id="GO:0005886">
    <property type="term" value="C:plasma membrane"/>
    <property type="evidence" value="ECO:0007669"/>
    <property type="project" value="UniProtKB-SubCell"/>
</dbReference>
<keyword evidence="3" id="KW-1003">Cell membrane</keyword>
<dbReference type="SUPFAM" id="SSF103481">
    <property type="entry name" value="Multidrug resistance efflux transporter EmrE"/>
    <property type="match status" value="2"/>
</dbReference>
<dbReference type="EMBL" id="RNRV01000003">
    <property type="protein sequence ID" value="MHO03373.1"/>
    <property type="molecule type" value="Genomic_DNA"/>
</dbReference>
<evidence type="ECO:0000256" key="2">
    <source>
        <dbReference type="ARBA" id="ARBA00007362"/>
    </source>
</evidence>
<dbReference type="InterPro" id="IPR037185">
    <property type="entry name" value="EmrE-like"/>
</dbReference>
<feature type="transmembrane region" description="Helical" evidence="7">
    <location>
        <begin position="62"/>
        <end position="81"/>
    </location>
</feature>
<dbReference type="PANTHER" id="PTHR32322:SF2">
    <property type="entry name" value="EAMA DOMAIN-CONTAINING PROTEIN"/>
    <property type="match status" value="1"/>
</dbReference>
<comment type="subcellular location">
    <subcellularLocation>
        <location evidence="1">Cell membrane</location>
        <topology evidence="1">Multi-pass membrane protein</topology>
    </subcellularLocation>
</comment>
<gene>
    <name evidence="9" type="ORF">D9F05_03105</name>
</gene>
<feature type="domain" description="EamA" evidence="8">
    <location>
        <begin position="13"/>
        <end position="134"/>
    </location>
</feature>
<feature type="transmembrane region" description="Helical" evidence="7">
    <location>
        <begin position="174"/>
        <end position="194"/>
    </location>
</feature>
<feature type="transmembrane region" description="Helical" evidence="7">
    <location>
        <begin position="209"/>
        <end position="229"/>
    </location>
</feature>
<dbReference type="AlphaFoldDB" id="A0A3L0Y7Z0"/>
<keyword evidence="6 7" id="KW-0472">Membrane</keyword>
<feature type="transmembrane region" description="Helical" evidence="7">
    <location>
        <begin position="241"/>
        <end position="259"/>
    </location>
</feature>
<evidence type="ECO:0000313" key="9">
    <source>
        <dbReference type="EMBL" id="MHO03373.1"/>
    </source>
</evidence>
<feature type="transmembrane region" description="Helical" evidence="7">
    <location>
        <begin position="93"/>
        <end position="112"/>
    </location>
</feature>
<evidence type="ECO:0000259" key="8">
    <source>
        <dbReference type="Pfam" id="PF00892"/>
    </source>
</evidence>